<feature type="transmembrane region" description="Helical" evidence="1">
    <location>
        <begin position="6"/>
        <end position="24"/>
    </location>
</feature>
<dbReference type="EMBL" id="PDWK01000001">
    <property type="protein sequence ID" value="KAF1690922.1"/>
    <property type="molecule type" value="Genomic_DNA"/>
</dbReference>
<evidence type="ECO:0000256" key="1">
    <source>
        <dbReference type="SAM" id="Phobius"/>
    </source>
</evidence>
<dbReference type="RefSeq" id="WP_162123048.1">
    <property type="nucleotide sequence ID" value="NZ_PDWK01000001.1"/>
</dbReference>
<keyword evidence="1" id="KW-1133">Transmembrane helix</keyword>
<feature type="transmembrane region" description="Helical" evidence="1">
    <location>
        <begin position="61"/>
        <end position="80"/>
    </location>
</feature>
<evidence type="ECO:0000313" key="2">
    <source>
        <dbReference type="EMBL" id="KAF1690922.1"/>
    </source>
</evidence>
<comment type="caution">
    <text evidence="2">The sequence shown here is derived from an EMBL/GenBank/DDBJ whole genome shotgun (WGS) entry which is preliminary data.</text>
</comment>
<organism evidence="2 3">
    <name type="scientific">Pseudoxanthomonas taiwanensis</name>
    <dbReference type="NCBI Taxonomy" id="176598"/>
    <lineage>
        <taxon>Bacteria</taxon>
        <taxon>Pseudomonadati</taxon>
        <taxon>Pseudomonadota</taxon>
        <taxon>Gammaproteobacteria</taxon>
        <taxon>Lysobacterales</taxon>
        <taxon>Lysobacteraceae</taxon>
        <taxon>Pseudoxanthomonas</taxon>
    </lineage>
</organism>
<reference evidence="2" key="1">
    <citation type="submission" date="2017-10" db="EMBL/GenBank/DDBJ databases">
        <title>Whole genome sequencing of members of genus Pseudoxanthomonas.</title>
        <authorList>
            <person name="Kumar S."/>
            <person name="Bansal K."/>
            <person name="Kaur A."/>
            <person name="Patil P."/>
            <person name="Sharma S."/>
            <person name="Patil P.B."/>
        </authorList>
    </citation>
    <scope>NUCLEOTIDE SEQUENCE</scope>
    <source>
        <strain evidence="2">DSM 22914</strain>
    </source>
</reference>
<protein>
    <submittedName>
        <fullName evidence="2">Uncharacterized protein</fullName>
    </submittedName>
</protein>
<keyword evidence="3" id="KW-1185">Reference proteome</keyword>
<proteinExistence type="predicted"/>
<dbReference type="AlphaFoldDB" id="A0A921P6C3"/>
<gene>
    <name evidence="2" type="ORF">CR938_00125</name>
</gene>
<dbReference type="Proteomes" id="UP000717981">
    <property type="component" value="Unassembled WGS sequence"/>
</dbReference>
<keyword evidence="1" id="KW-0812">Transmembrane</keyword>
<name>A0A921P6C3_9GAMM</name>
<sequence length="81" mass="8451">MTLLILVFAGTGLAFLGLMVLWALSLMVEPFIGKAPAGPLPTAETAQAPTTTHRTRLRDRVLLVLLASALVGAALQLSGLI</sequence>
<accession>A0A921P6C3</accession>
<keyword evidence="1" id="KW-0472">Membrane</keyword>
<evidence type="ECO:0000313" key="3">
    <source>
        <dbReference type="Proteomes" id="UP000717981"/>
    </source>
</evidence>